<name>A0ACD5TVA5_AVESA</name>
<reference evidence="1" key="1">
    <citation type="submission" date="2021-05" db="EMBL/GenBank/DDBJ databases">
        <authorList>
            <person name="Scholz U."/>
            <person name="Mascher M."/>
            <person name="Fiebig A."/>
        </authorList>
    </citation>
    <scope>NUCLEOTIDE SEQUENCE [LARGE SCALE GENOMIC DNA]</scope>
</reference>
<sequence length="339" mass="37758">MAQSHTRNTSSGLVSVYIQVSHACKNAKARGKKSGCLSPVCETANSGRTISQEMCGGAILADFSPDRVRRRLTAAQLWPNASFSEERKVTGKRKRKTSATTDDEFEAEFQLFEEEEEEDDDDDNETSMVAASVAGRSRRNLPSIAGAISTRDVSVAKSSKYRGVRRRSSRRWAAEIRDARQGRRVWLGTYGSAEEAGRAYDREARRIHGKGARLNFPHEGCSRRRNLPWNIDLNLPAVSDDHMMDAELEESMLTKIKQLIAQGPHDERTASIVSELMGGARQRSGTRVPPGELRRAALNSACSREMEEVAALRSGLENRIRQLDEQKDQLVRIASLLLD</sequence>
<dbReference type="Proteomes" id="UP001732700">
    <property type="component" value="Chromosome 1D"/>
</dbReference>
<reference evidence="1" key="2">
    <citation type="submission" date="2025-09" db="UniProtKB">
        <authorList>
            <consortium name="EnsemblPlants"/>
        </authorList>
    </citation>
    <scope>IDENTIFICATION</scope>
</reference>
<keyword evidence="2" id="KW-1185">Reference proteome</keyword>
<accession>A0ACD5TVA5</accession>
<protein>
    <submittedName>
        <fullName evidence="1">Uncharacterized protein</fullName>
    </submittedName>
</protein>
<organism evidence="1 2">
    <name type="scientific">Avena sativa</name>
    <name type="common">Oat</name>
    <dbReference type="NCBI Taxonomy" id="4498"/>
    <lineage>
        <taxon>Eukaryota</taxon>
        <taxon>Viridiplantae</taxon>
        <taxon>Streptophyta</taxon>
        <taxon>Embryophyta</taxon>
        <taxon>Tracheophyta</taxon>
        <taxon>Spermatophyta</taxon>
        <taxon>Magnoliopsida</taxon>
        <taxon>Liliopsida</taxon>
        <taxon>Poales</taxon>
        <taxon>Poaceae</taxon>
        <taxon>BOP clade</taxon>
        <taxon>Pooideae</taxon>
        <taxon>Poodae</taxon>
        <taxon>Poeae</taxon>
        <taxon>Poeae Chloroplast Group 1 (Aveneae type)</taxon>
        <taxon>Aveninae</taxon>
        <taxon>Avena</taxon>
    </lineage>
</organism>
<proteinExistence type="predicted"/>
<dbReference type="EnsemblPlants" id="AVESA.00010b.r2.1DG0131200.1">
    <property type="protein sequence ID" value="AVESA.00010b.r2.1DG0131200.1.CDS.1"/>
    <property type="gene ID" value="AVESA.00010b.r2.1DG0131200"/>
</dbReference>
<evidence type="ECO:0000313" key="2">
    <source>
        <dbReference type="Proteomes" id="UP001732700"/>
    </source>
</evidence>
<evidence type="ECO:0000313" key="1">
    <source>
        <dbReference type="EnsemblPlants" id="AVESA.00010b.r2.1DG0131200.1.CDS.1"/>
    </source>
</evidence>